<protein>
    <submittedName>
        <fullName evidence="1">Uncharacterized protein</fullName>
    </submittedName>
</protein>
<gene>
    <name evidence="1" type="ORF">FHU37_004012</name>
</gene>
<reference evidence="1 2" key="1">
    <citation type="submission" date="2020-07" db="EMBL/GenBank/DDBJ databases">
        <title>Sequencing the genomes of 1000 actinobacteria strains.</title>
        <authorList>
            <person name="Klenk H.-P."/>
        </authorList>
    </citation>
    <scope>NUCLEOTIDE SEQUENCE [LARGE SCALE GENOMIC DNA]</scope>
    <source>
        <strain evidence="1 2">DSM 42178</strain>
    </source>
</reference>
<comment type="caution">
    <text evidence="1">The sequence shown here is derived from an EMBL/GenBank/DDBJ whole genome shotgun (WGS) entry which is preliminary data.</text>
</comment>
<keyword evidence="2" id="KW-1185">Reference proteome</keyword>
<dbReference type="EMBL" id="JACBZD010000001">
    <property type="protein sequence ID" value="NYI07069.1"/>
    <property type="molecule type" value="Genomic_DNA"/>
</dbReference>
<name>A0A852ZY15_9ACTN</name>
<proteinExistence type="predicted"/>
<sequence>MKLNILGRLTLDFKGGFTLGVQTADTDRTTMKFKELRMEADTSPSTPGSGTLISLASADMADTPLSTLNSSRELRLHTTLILKVTDKETGETLLRLSTAPGKYATLKADNVQTFPMVNQLLTLQEPVHLFEVSSDGTVQTDQSVGALEGFDVIANQIT</sequence>
<accession>A0A852ZY15</accession>
<evidence type="ECO:0000313" key="1">
    <source>
        <dbReference type="EMBL" id="NYI07069.1"/>
    </source>
</evidence>
<dbReference type="Proteomes" id="UP000567795">
    <property type="component" value="Unassembled WGS sequence"/>
</dbReference>
<evidence type="ECO:0000313" key="2">
    <source>
        <dbReference type="Proteomes" id="UP000567795"/>
    </source>
</evidence>
<organism evidence="1 2">
    <name type="scientific">Allostreptomyces psammosilenae</name>
    <dbReference type="NCBI Taxonomy" id="1892865"/>
    <lineage>
        <taxon>Bacteria</taxon>
        <taxon>Bacillati</taxon>
        <taxon>Actinomycetota</taxon>
        <taxon>Actinomycetes</taxon>
        <taxon>Kitasatosporales</taxon>
        <taxon>Streptomycetaceae</taxon>
        <taxon>Allostreptomyces</taxon>
    </lineage>
</organism>
<dbReference type="RefSeq" id="WP_179815549.1">
    <property type="nucleotide sequence ID" value="NZ_JACBZD010000001.1"/>
</dbReference>
<dbReference type="AlphaFoldDB" id="A0A852ZY15"/>